<dbReference type="SUPFAM" id="SSF47413">
    <property type="entry name" value="lambda repressor-like DNA-binding domains"/>
    <property type="match status" value="1"/>
</dbReference>
<evidence type="ECO:0000256" key="1">
    <source>
        <dbReference type="SAM" id="MobiDB-lite"/>
    </source>
</evidence>
<dbReference type="InterPro" id="IPR001387">
    <property type="entry name" value="Cro/C1-type_HTH"/>
</dbReference>
<feature type="region of interest" description="Disordered" evidence="1">
    <location>
        <begin position="251"/>
        <end position="282"/>
    </location>
</feature>
<dbReference type="EMBL" id="WWHY01000001">
    <property type="protein sequence ID" value="MYR35544.1"/>
    <property type="molecule type" value="Genomic_DNA"/>
</dbReference>
<dbReference type="Proteomes" id="UP000467124">
    <property type="component" value="Unassembled WGS sequence"/>
</dbReference>
<dbReference type="PROSITE" id="PS50943">
    <property type="entry name" value="HTH_CROC1"/>
    <property type="match status" value="1"/>
</dbReference>
<protein>
    <submittedName>
        <fullName evidence="3">XRE family transcriptional regulator</fullName>
    </submittedName>
</protein>
<dbReference type="RefSeq" id="WP_017536287.1">
    <property type="nucleotide sequence ID" value="NZ_JBEXQO010000006.1"/>
</dbReference>
<evidence type="ECO:0000313" key="4">
    <source>
        <dbReference type="Proteomes" id="UP000467124"/>
    </source>
</evidence>
<name>A0A7K2J0F3_9ACTN</name>
<proteinExistence type="predicted"/>
<comment type="caution">
    <text evidence="3">The sequence shown here is derived from an EMBL/GenBank/DDBJ whole genome shotgun (WGS) entry which is preliminary data.</text>
</comment>
<reference evidence="3 4" key="1">
    <citation type="journal article" date="2019" name="Nat. Commun.">
        <title>The antimicrobial potential of Streptomyces from insect microbiomes.</title>
        <authorList>
            <person name="Chevrette M.G."/>
            <person name="Carlson C.M."/>
            <person name="Ortega H.E."/>
            <person name="Thomas C."/>
            <person name="Ananiev G.E."/>
            <person name="Barns K.J."/>
            <person name="Book A.J."/>
            <person name="Cagnazzo J."/>
            <person name="Carlos C."/>
            <person name="Flanigan W."/>
            <person name="Grubbs K.J."/>
            <person name="Horn H.A."/>
            <person name="Hoffmann F.M."/>
            <person name="Klassen J.L."/>
            <person name="Knack J.J."/>
            <person name="Lewin G.R."/>
            <person name="McDonald B.R."/>
            <person name="Muller L."/>
            <person name="Melo W.G.P."/>
            <person name="Pinto-Tomas A.A."/>
            <person name="Schmitz A."/>
            <person name="Wendt-Pienkowski E."/>
            <person name="Wildman S."/>
            <person name="Zhao M."/>
            <person name="Zhang F."/>
            <person name="Bugni T.S."/>
            <person name="Andes D.R."/>
            <person name="Pupo M.T."/>
            <person name="Currie C.R."/>
        </authorList>
    </citation>
    <scope>NUCLEOTIDE SEQUENCE [LARGE SCALE GENOMIC DNA]</scope>
    <source>
        <strain evidence="3 4">SID5840</strain>
    </source>
</reference>
<dbReference type="CDD" id="cd00093">
    <property type="entry name" value="HTH_XRE"/>
    <property type="match status" value="1"/>
</dbReference>
<gene>
    <name evidence="3" type="ORF">GTW20_25600</name>
</gene>
<evidence type="ECO:0000259" key="2">
    <source>
        <dbReference type="PROSITE" id="PS50943"/>
    </source>
</evidence>
<evidence type="ECO:0000313" key="3">
    <source>
        <dbReference type="EMBL" id="MYR35544.1"/>
    </source>
</evidence>
<dbReference type="InterPro" id="IPR010982">
    <property type="entry name" value="Lambda_DNA-bd_dom_sf"/>
</dbReference>
<dbReference type="Gene3D" id="1.10.260.40">
    <property type="entry name" value="lambda repressor-like DNA-binding domains"/>
    <property type="match status" value="1"/>
</dbReference>
<sequence length="282" mass="31116">MTPPTPRPSPLRQVRVDRGLTLEQVCADLDHRSRTGSSGVTPSMLSGWERGRRTTSRRYRDLLTDYYGRPIEELFVHQDGAVESGNTSCLVNGPRDLREAMSEVARTAASHLAVTGSRSRDVAYLKTIEKALAARPELVHYRLLFGPPRNRALHAHLGRLLEARDPDDRSLGMKTLHIGLIRPEQDMPERFFVASERAAVVPIPSLTSAYGFDSGVLLGPPAAERLLDHARQCYAAATRVESLEALHGLLPAPSHPRDRSWPTSAPLPPCSEPGPTSTRSWN</sequence>
<accession>A0A7K2J0F3</accession>
<feature type="domain" description="HTH cro/C1-type" evidence="2">
    <location>
        <begin position="11"/>
        <end position="74"/>
    </location>
</feature>
<dbReference type="GO" id="GO:0003677">
    <property type="term" value="F:DNA binding"/>
    <property type="evidence" value="ECO:0007669"/>
    <property type="project" value="InterPro"/>
</dbReference>
<organism evidence="3 4">
    <name type="scientific">Nocardiopsis alba</name>
    <dbReference type="NCBI Taxonomy" id="53437"/>
    <lineage>
        <taxon>Bacteria</taxon>
        <taxon>Bacillati</taxon>
        <taxon>Actinomycetota</taxon>
        <taxon>Actinomycetes</taxon>
        <taxon>Streptosporangiales</taxon>
        <taxon>Nocardiopsidaceae</taxon>
        <taxon>Nocardiopsis</taxon>
    </lineage>
</organism>
<dbReference type="AlphaFoldDB" id="A0A7K2J0F3"/>